<dbReference type="GO" id="GO:0030163">
    <property type="term" value="P:protein catabolic process"/>
    <property type="evidence" value="ECO:0007669"/>
    <property type="project" value="UniProtKB-UniRule"/>
</dbReference>
<dbReference type="PANTHER" id="PTHR30098:SF2">
    <property type="entry name" value="LEUCYL_PHENYLALANYL-TRNA--PROTEIN TRANSFERASE"/>
    <property type="match status" value="1"/>
</dbReference>
<dbReference type="InterPro" id="IPR016181">
    <property type="entry name" value="Acyl_CoA_acyltransferase"/>
</dbReference>
<dbReference type="HAMAP" id="MF_00688">
    <property type="entry name" value="Leu_Phe_trans"/>
    <property type="match status" value="1"/>
</dbReference>
<comment type="function">
    <text evidence="4">Functions in the N-end rule pathway of protein degradation where it conjugates Leu, Phe and, less efficiently, Met from aminoacyl-tRNAs to the N-termini of proteins containing an N-terminal arginine or lysine.</text>
</comment>
<dbReference type="Gene3D" id="3.40.630.70">
    <property type="entry name" value="Leucyl/phenylalanyl-tRNA-protein transferase, C-terminal domain"/>
    <property type="match status" value="1"/>
</dbReference>
<gene>
    <name evidence="4" type="primary">aat</name>
    <name evidence="5" type="ORF">CE154_013670</name>
</gene>
<dbReference type="InterPro" id="IPR004616">
    <property type="entry name" value="Leu/Phe-tRNA_Trfase"/>
</dbReference>
<dbReference type="Pfam" id="PF03588">
    <property type="entry name" value="Leu_Phe_trans"/>
    <property type="match status" value="1"/>
</dbReference>
<dbReference type="InterPro" id="IPR042203">
    <property type="entry name" value="Leu/Phe-tRNA_Trfase_C"/>
</dbReference>
<comment type="caution">
    <text evidence="5">The sequence shown here is derived from an EMBL/GenBank/DDBJ whole genome shotgun (WGS) entry which is preliminary data.</text>
</comment>
<evidence type="ECO:0000256" key="1">
    <source>
        <dbReference type="ARBA" id="ARBA00022490"/>
    </source>
</evidence>
<evidence type="ECO:0000313" key="6">
    <source>
        <dbReference type="Proteomes" id="UP000216225"/>
    </source>
</evidence>
<dbReference type="EC" id="2.3.2.6" evidence="4"/>
<accession>A0A420KCV8</accession>
<dbReference type="GO" id="GO:0008914">
    <property type="term" value="F:leucyl-tRNA--protein transferase activity"/>
    <property type="evidence" value="ECO:0007669"/>
    <property type="project" value="UniProtKB-UniRule"/>
</dbReference>
<evidence type="ECO:0000256" key="3">
    <source>
        <dbReference type="ARBA" id="ARBA00023315"/>
    </source>
</evidence>
<comment type="subcellular location">
    <subcellularLocation>
        <location evidence="4">Cytoplasm</location>
    </subcellularLocation>
</comment>
<dbReference type="Proteomes" id="UP000216225">
    <property type="component" value="Unassembled WGS sequence"/>
</dbReference>
<keyword evidence="1 4" id="KW-0963">Cytoplasm</keyword>
<keyword evidence="2 4" id="KW-0808">Transferase</keyword>
<sequence length="250" mass="27422">MSSPLPWIQSPDGFPHPSRSWDAASPAPGLLAAGGELDVPYLLAAYRQGIFPWFGAGQPILWWSPDPRMVLHVQEFRLHRSLRRVLQRFRATPGCEVRIDSDFPAVIRACAQTPRAGQDGTWIVPRMVAAYEALHAAGHAHSVETWVDGRLAGGLYCVALGRAVFGESMFAHATDASKIALAALVCLCRREGVALVDCQQNTGHLASLGAREIGRAQFLRHVARARAEPPCDWRFEPVYWNELLPPTSAA</sequence>
<reference evidence="5 6" key="1">
    <citation type="submission" date="2018-09" db="EMBL/GenBank/DDBJ databases">
        <title>Genome comparison of Alicycliphilus sp. BQ1, a polyurethanolytic bacterium, with its closest phylogenetic relatives Alicycliphilus denitrificans BC and K601, unable to attack polyurethane.</title>
        <authorList>
            <person name="Loza-Tavera H."/>
            <person name="Lozano L."/>
            <person name="Cevallos M."/>
            <person name="Maya-Lucas O."/>
            <person name="Garcia-Mena J."/>
            <person name="Hernandez J."/>
        </authorList>
    </citation>
    <scope>NUCLEOTIDE SEQUENCE [LARGE SCALE GENOMIC DNA]</scope>
    <source>
        <strain evidence="5 6">BQ1</strain>
    </source>
</reference>
<dbReference type="Gene3D" id="3.30.70.3550">
    <property type="entry name" value="Leucyl/phenylalanyl-tRNA-protein transferase, N-terminal domain"/>
    <property type="match status" value="1"/>
</dbReference>
<comment type="similarity">
    <text evidence="4">Belongs to the L/F-transferase family.</text>
</comment>
<organism evidence="5 6">
    <name type="scientific">Alicycliphilus denitrificans</name>
    <dbReference type="NCBI Taxonomy" id="179636"/>
    <lineage>
        <taxon>Bacteria</taxon>
        <taxon>Pseudomonadati</taxon>
        <taxon>Pseudomonadota</taxon>
        <taxon>Betaproteobacteria</taxon>
        <taxon>Burkholderiales</taxon>
        <taxon>Comamonadaceae</taxon>
        <taxon>Alicycliphilus</taxon>
    </lineage>
</organism>
<dbReference type="AlphaFoldDB" id="A0A420KCV8"/>
<dbReference type="SUPFAM" id="SSF55729">
    <property type="entry name" value="Acyl-CoA N-acyltransferases (Nat)"/>
    <property type="match status" value="1"/>
</dbReference>
<proteinExistence type="inferred from homology"/>
<dbReference type="InterPro" id="IPR042221">
    <property type="entry name" value="Leu/Phe-tRNA_Trfase_N"/>
</dbReference>
<name>A0A420KCV8_9BURK</name>
<evidence type="ECO:0000256" key="4">
    <source>
        <dbReference type="HAMAP-Rule" id="MF_00688"/>
    </source>
</evidence>
<keyword evidence="3 4" id="KW-0012">Acyltransferase</keyword>
<dbReference type="PANTHER" id="PTHR30098">
    <property type="entry name" value="LEUCYL/PHENYLALANYL-TRNA--PROTEIN TRANSFERASE"/>
    <property type="match status" value="1"/>
</dbReference>
<comment type="catalytic activity">
    <reaction evidence="4">
        <text>N-terminal L-lysyl-[protein] + L-leucyl-tRNA(Leu) = N-terminal L-leucyl-L-lysyl-[protein] + tRNA(Leu) + H(+)</text>
        <dbReference type="Rhea" id="RHEA:12340"/>
        <dbReference type="Rhea" id="RHEA-COMP:9613"/>
        <dbReference type="Rhea" id="RHEA-COMP:9622"/>
        <dbReference type="Rhea" id="RHEA-COMP:12670"/>
        <dbReference type="Rhea" id="RHEA-COMP:12671"/>
        <dbReference type="ChEBI" id="CHEBI:15378"/>
        <dbReference type="ChEBI" id="CHEBI:65249"/>
        <dbReference type="ChEBI" id="CHEBI:78442"/>
        <dbReference type="ChEBI" id="CHEBI:78494"/>
        <dbReference type="ChEBI" id="CHEBI:133043"/>
        <dbReference type="EC" id="2.3.2.6"/>
    </reaction>
</comment>
<comment type="catalytic activity">
    <reaction evidence="4">
        <text>N-terminal L-arginyl-[protein] + L-leucyl-tRNA(Leu) = N-terminal L-leucyl-L-arginyl-[protein] + tRNA(Leu) + H(+)</text>
        <dbReference type="Rhea" id="RHEA:50416"/>
        <dbReference type="Rhea" id="RHEA-COMP:9613"/>
        <dbReference type="Rhea" id="RHEA-COMP:9622"/>
        <dbReference type="Rhea" id="RHEA-COMP:12672"/>
        <dbReference type="Rhea" id="RHEA-COMP:12673"/>
        <dbReference type="ChEBI" id="CHEBI:15378"/>
        <dbReference type="ChEBI" id="CHEBI:64719"/>
        <dbReference type="ChEBI" id="CHEBI:78442"/>
        <dbReference type="ChEBI" id="CHEBI:78494"/>
        <dbReference type="ChEBI" id="CHEBI:133044"/>
        <dbReference type="EC" id="2.3.2.6"/>
    </reaction>
</comment>
<dbReference type="GO" id="GO:0005737">
    <property type="term" value="C:cytoplasm"/>
    <property type="evidence" value="ECO:0007669"/>
    <property type="project" value="UniProtKB-SubCell"/>
</dbReference>
<dbReference type="RefSeq" id="WP_094438560.1">
    <property type="nucleotide sequence ID" value="NZ_CP181370.1"/>
</dbReference>
<dbReference type="EMBL" id="NKDB02000002">
    <property type="protein sequence ID" value="RKJ97038.1"/>
    <property type="molecule type" value="Genomic_DNA"/>
</dbReference>
<evidence type="ECO:0000256" key="2">
    <source>
        <dbReference type="ARBA" id="ARBA00022679"/>
    </source>
</evidence>
<comment type="catalytic activity">
    <reaction evidence="4">
        <text>L-phenylalanyl-tRNA(Phe) + an N-terminal L-alpha-aminoacyl-[protein] = an N-terminal L-phenylalanyl-L-alpha-aminoacyl-[protein] + tRNA(Phe)</text>
        <dbReference type="Rhea" id="RHEA:43632"/>
        <dbReference type="Rhea" id="RHEA-COMP:9668"/>
        <dbReference type="Rhea" id="RHEA-COMP:9699"/>
        <dbReference type="Rhea" id="RHEA-COMP:10636"/>
        <dbReference type="Rhea" id="RHEA-COMP:10637"/>
        <dbReference type="ChEBI" id="CHEBI:78442"/>
        <dbReference type="ChEBI" id="CHEBI:78531"/>
        <dbReference type="ChEBI" id="CHEBI:78597"/>
        <dbReference type="ChEBI" id="CHEBI:83561"/>
        <dbReference type="EC" id="2.3.2.6"/>
    </reaction>
</comment>
<dbReference type="NCBIfam" id="TIGR00667">
    <property type="entry name" value="aat"/>
    <property type="match status" value="1"/>
</dbReference>
<protein>
    <recommendedName>
        <fullName evidence="4">Leucyl/phenylalanyl-tRNA--protein transferase</fullName>
        <ecNumber evidence="4">2.3.2.6</ecNumber>
    </recommendedName>
    <alternativeName>
        <fullName evidence="4">L/F-transferase</fullName>
    </alternativeName>
    <alternativeName>
        <fullName evidence="4">Leucyltransferase</fullName>
    </alternativeName>
    <alternativeName>
        <fullName evidence="4">Phenyalanyltransferase</fullName>
    </alternativeName>
</protein>
<evidence type="ECO:0000313" key="5">
    <source>
        <dbReference type="EMBL" id="RKJ97038.1"/>
    </source>
</evidence>